<evidence type="ECO:0000256" key="5">
    <source>
        <dbReference type="RuleBase" id="RU000489"/>
    </source>
</evidence>
<evidence type="ECO:0000259" key="8">
    <source>
        <dbReference type="PROSITE" id="PS51910"/>
    </source>
</evidence>
<dbReference type="AlphaFoldDB" id="A0A1R3SZP4"/>
<proteinExistence type="inferred from homology"/>
<dbReference type="STRING" id="1642647.PSM36_0440"/>
<dbReference type="InterPro" id="IPR050314">
    <property type="entry name" value="Glycosyl_Hydrlase_18"/>
</dbReference>
<comment type="similarity">
    <text evidence="6">Belongs to the glycosyl hydrolase 18 family.</text>
</comment>
<keyword evidence="10" id="KW-1185">Reference proteome</keyword>
<evidence type="ECO:0000313" key="9">
    <source>
        <dbReference type="EMBL" id="SCD19272.1"/>
    </source>
</evidence>
<organism evidence="9 10">
    <name type="scientific">Proteiniphilum saccharofermentans</name>
    <dbReference type="NCBI Taxonomy" id="1642647"/>
    <lineage>
        <taxon>Bacteria</taxon>
        <taxon>Pseudomonadati</taxon>
        <taxon>Bacteroidota</taxon>
        <taxon>Bacteroidia</taxon>
        <taxon>Bacteroidales</taxon>
        <taxon>Dysgonomonadaceae</taxon>
        <taxon>Proteiniphilum</taxon>
    </lineage>
</organism>
<evidence type="ECO:0000256" key="1">
    <source>
        <dbReference type="ARBA" id="ARBA00000822"/>
    </source>
</evidence>
<evidence type="ECO:0000256" key="4">
    <source>
        <dbReference type="ARBA" id="ARBA00023295"/>
    </source>
</evidence>
<dbReference type="GO" id="GO:0006032">
    <property type="term" value="P:chitin catabolic process"/>
    <property type="evidence" value="ECO:0007669"/>
    <property type="project" value="TreeGrafter"/>
</dbReference>
<keyword evidence="7" id="KW-0732">Signal</keyword>
<gene>
    <name evidence="9" type="ORF">PSM36_0440</name>
</gene>
<dbReference type="PROSITE" id="PS01095">
    <property type="entry name" value="GH18_1"/>
    <property type="match status" value="1"/>
</dbReference>
<keyword evidence="4 5" id="KW-0326">Glycosidase</keyword>
<dbReference type="InterPro" id="IPR001579">
    <property type="entry name" value="Glyco_hydro_18_chit_AS"/>
</dbReference>
<dbReference type="InterPro" id="IPR011583">
    <property type="entry name" value="Chitinase_II/V-like_cat"/>
</dbReference>
<dbReference type="Gene3D" id="3.20.20.80">
    <property type="entry name" value="Glycosidases"/>
    <property type="match status" value="1"/>
</dbReference>
<dbReference type="EC" id="3.2.1.14" evidence="2"/>
<protein>
    <recommendedName>
        <fullName evidence="2">chitinase</fullName>
        <ecNumber evidence="2">3.2.1.14</ecNumber>
    </recommendedName>
</protein>
<feature type="signal peptide" evidence="7">
    <location>
        <begin position="1"/>
        <end position="25"/>
    </location>
</feature>
<dbReference type="KEGG" id="psac:PSM36_0440"/>
<dbReference type="GO" id="GO:0005975">
    <property type="term" value="P:carbohydrate metabolic process"/>
    <property type="evidence" value="ECO:0007669"/>
    <property type="project" value="InterPro"/>
</dbReference>
<feature type="domain" description="GH18" evidence="8">
    <location>
        <begin position="34"/>
        <end position="343"/>
    </location>
</feature>
<dbReference type="RefSeq" id="WP_083710893.1">
    <property type="nucleotide sequence ID" value="NZ_LT605205.1"/>
</dbReference>
<evidence type="ECO:0000256" key="3">
    <source>
        <dbReference type="ARBA" id="ARBA00022801"/>
    </source>
</evidence>
<dbReference type="GO" id="GO:0008843">
    <property type="term" value="F:endochitinase activity"/>
    <property type="evidence" value="ECO:0007669"/>
    <property type="project" value="UniProtKB-EC"/>
</dbReference>
<dbReference type="EMBL" id="LT605205">
    <property type="protein sequence ID" value="SCD19272.1"/>
    <property type="molecule type" value="Genomic_DNA"/>
</dbReference>
<dbReference type="CDD" id="cd06548">
    <property type="entry name" value="GH18_chitinase"/>
    <property type="match status" value="1"/>
</dbReference>
<evidence type="ECO:0000256" key="7">
    <source>
        <dbReference type="SAM" id="SignalP"/>
    </source>
</evidence>
<dbReference type="PANTHER" id="PTHR11177">
    <property type="entry name" value="CHITINASE"/>
    <property type="match status" value="1"/>
</dbReference>
<dbReference type="GO" id="GO:0008061">
    <property type="term" value="F:chitin binding"/>
    <property type="evidence" value="ECO:0007669"/>
    <property type="project" value="InterPro"/>
</dbReference>
<name>A0A1R3SZP4_9BACT</name>
<dbReference type="PROSITE" id="PS51910">
    <property type="entry name" value="GH18_2"/>
    <property type="match status" value="1"/>
</dbReference>
<keyword evidence="3 5" id="KW-0378">Hydrolase</keyword>
<sequence length="343" mass="38219">MKTTLKEIYVLLALMLVIFSSSTTSTTGKSDTPPKVIVAYVTSGSSIMPDPAYMTHINYAFGHVNDSFNGVRIDNPDRLKQIVSLKRKKPSLKVLLSIGGWGSGRFSEMAATAKNREQFAEECRQIVNEFNLDGIDLDWEYPTSSAANISSSPDDTDNFTLLMKDIRGAIGKEKLLTLASAASAKYIDFKAIDPYVDFVNIMAYDMATAPKHLSALYPSEHSGRLTSDEAVKRHLAAGCPKHKLVLGMPFYGRGEKNKIPDFIDYKEIEKLTGFTTLWDERGQVPYLVDSIGQLVCGFENPRSLTIKCQYVKDQGLLGAMYWEYNCDNEAGDLRKAVYETIMH</sequence>
<evidence type="ECO:0000313" key="10">
    <source>
        <dbReference type="Proteomes" id="UP000187464"/>
    </source>
</evidence>
<accession>A0A1R3SZP4</accession>
<feature type="chain" id="PRO_5012616386" description="chitinase" evidence="7">
    <location>
        <begin position="26"/>
        <end position="343"/>
    </location>
</feature>
<dbReference type="Pfam" id="PF00704">
    <property type="entry name" value="Glyco_hydro_18"/>
    <property type="match status" value="1"/>
</dbReference>
<dbReference type="InterPro" id="IPR017853">
    <property type="entry name" value="GH"/>
</dbReference>
<evidence type="ECO:0000256" key="6">
    <source>
        <dbReference type="RuleBase" id="RU004453"/>
    </source>
</evidence>
<evidence type="ECO:0000256" key="2">
    <source>
        <dbReference type="ARBA" id="ARBA00012729"/>
    </source>
</evidence>
<comment type="catalytic activity">
    <reaction evidence="1">
        <text>Random endo-hydrolysis of N-acetyl-beta-D-glucosaminide (1-&gt;4)-beta-linkages in chitin and chitodextrins.</text>
        <dbReference type="EC" id="3.2.1.14"/>
    </reaction>
</comment>
<dbReference type="GO" id="GO:0005576">
    <property type="term" value="C:extracellular region"/>
    <property type="evidence" value="ECO:0007669"/>
    <property type="project" value="TreeGrafter"/>
</dbReference>
<reference evidence="9 10" key="1">
    <citation type="submission" date="2016-08" db="EMBL/GenBank/DDBJ databases">
        <authorList>
            <person name="Seilhamer J.J."/>
        </authorList>
    </citation>
    <scope>NUCLEOTIDE SEQUENCE [LARGE SCALE GENOMIC DNA]</scope>
    <source>
        <strain evidence="9">M3/6</strain>
    </source>
</reference>
<dbReference type="Proteomes" id="UP000187464">
    <property type="component" value="Chromosome I"/>
</dbReference>
<dbReference type="PANTHER" id="PTHR11177:SF317">
    <property type="entry name" value="CHITINASE 12-RELATED"/>
    <property type="match status" value="1"/>
</dbReference>
<dbReference type="SMART" id="SM00636">
    <property type="entry name" value="Glyco_18"/>
    <property type="match status" value="1"/>
</dbReference>
<dbReference type="InterPro" id="IPR001223">
    <property type="entry name" value="Glyco_hydro18_cat"/>
</dbReference>
<dbReference type="SUPFAM" id="SSF51445">
    <property type="entry name" value="(Trans)glycosidases"/>
    <property type="match status" value="1"/>
</dbReference>